<dbReference type="PANTHER" id="PTHR43133">
    <property type="entry name" value="RNA POLYMERASE ECF-TYPE SIGMA FACTO"/>
    <property type="match status" value="1"/>
</dbReference>
<accession>A0A2A2KKW2</accession>
<name>A0A2A2KKW2_9BILA</name>
<feature type="domain" description="RNA polymerase sigma-70 region 2" evidence="6">
    <location>
        <begin position="48"/>
        <end position="116"/>
    </location>
</feature>
<comment type="similarity">
    <text evidence="1">Belongs to the sigma-70 factor family. ECF subfamily.</text>
</comment>
<dbReference type="InterPro" id="IPR014284">
    <property type="entry name" value="RNA_pol_sigma-70_dom"/>
</dbReference>
<dbReference type="InterPro" id="IPR007627">
    <property type="entry name" value="RNA_pol_sigma70_r2"/>
</dbReference>
<dbReference type="InterPro" id="IPR039425">
    <property type="entry name" value="RNA_pol_sigma-70-like"/>
</dbReference>
<dbReference type="Proteomes" id="UP000218231">
    <property type="component" value="Unassembled WGS sequence"/>
</dbReference>
<dbReference type="InterPro" id="IPR013324">
    <property type="entry name" value="RNA_pol_sigma_r3/r4-like"/>
</dbReference>
<evidence type="ECO:0000256" key="1">
    <source>
        <dbReference type="ARBA" id="ARBA00010641"/>
    </source>
</evidence>
<evidence type="ECO:0008006" key="10">
    <source>
        <dbReference type="Google" id="ProtNLM"/>
    </source>
</evidence>
<dbReference type="InterPro" id="IPR036388">
    <property type="entry name" value="WH-like_DNA-bd_sf"/>
</dbReference>
<sequence>MASPRLDGRGPLPHTRKPQTLNASVTPLDFQRCLEACALGDRRALQALYDQEGARLLGVARRIVRDDATAEDIVHDAFIRIWTRAASFDPARGSARGWIYSITRHLALNAIRDSRRETVLDDADIDSSAALPAGGDDIDLWSGSAKIYRCLEQLQPTPQRCILHAYVDGCSHAEIAGLLGAPLGTVKAWIKRSLKALRECLE</sequence>
<feature type="domain" description="RNA polymerase sigma factor 70 region 4 type 2" evidence="7">
    <location>
        <begin position="146"/>
        <end position="197"/>
    </location>
</feature>
<dbReference type="Pfam" id="PF04542">
    <property type="entry name" value="Sigma70_r2"/>
    <property type="match status" value="1"/>
</dbReference>
<dbReference type="AlphaFoldDB" id="A0A2A2KKW2"/>
<dbReference type="EMBL" id="LIAE01008310">
    <property type="protein sequence ID" value="PAV74601.1"/>
    <property type="molecule type" value="Genomic_DNA"/>
</dbReference>
<feature type="region of interest" description="Disordered" evidence="5">
    <location>
        <begin position="1"/>
        <end position="21"/>
    </location>
</feature>
<gene>
    <name evidence="8" type="ORF">WR25_00516</name>
</gene>
<dbReference type="PANTHER" id="PTHR43133:SF62">
    <property type="entry name" value="RNA POLYMERASE SIGMA FACTOR SIGZ"/>
    <property type="match status" value="1"/>
</dbReference>
<dbReference type="GO" id="GO:0016987">
    <property type="term" value="F:sigma factor activity"/>
    <property type="evidence" value="ECO:0007669"/>
    <property type="project" value="UniProtKB-KW"/>
</dbReference>
<keyword evidence="3" id="KW-0731">Sigma factor</keyword>
<evidence type="ECO:0000313" key="8">
    <source>
        <dbReference type="EMBL" id="PAV74601.1"/>
    </source>
</evidence>
<evidence type="ECO:0000256" key="5">
    <source>
        <dbReference type="SAM" id="MobiDB-lite"/>
    </source>
</evidence>
<evidence type="ECO:0000259" key="6">
    <source>
        <dbReference type="Pfam" id="PF04542"/>
    </source>
</evidence>
<keyword evidence="2" id="KW-0805">Transcription regulation</keyword>
<dbReference type="GO" id="GO:0006352">
    <property type="term" value="P:DNA-templated transcription initiation"/>
    <property type="evidence" value="ECO:0007669"/>
    <property type="project" value="InterPro"/>
</dbReference>
<dbReference type="NCBIfam" id="NF009189">
    <property type="entry name" value="PRK12537.1"/>
    <property type="match status" value="1"/>
</dbReference>
<dbReference type="InterPro" id="IPR013325">
    <property type="entry name" value="RNA_pol_sigma_r2"/>
</dbReference>
<dbReference type="OrthoDB" id="5376590at2759"/>
<organism evidence="8 9">
    <name type="scientific">Diploscapter pachys</name>
    <dbReference type="NCBI Taxonomy" id="2018661"/>
    <lineage>
        <taxon>Eukaryota</taxon>
        <taxon>Metazoa</taxon>
        <taxon>Ecdysozoa</taxon>
        <taxon>Nematoda</taxon>
        <taxon>Chromadorea</taxon>
        <taxon>Rhabditida</taxon>
        <taxon>Rhabditina</taxon>
        <taxon>Rhabditomorpha</taxon>
        <taxon>Rhabditoidea</taxon>
        <taxon>Rhabditidae</taxon>
        <taxon>Diploscapter</taxon>
    </lineage>
</organism>
<comment type="caution">
    <text evidence="8">The sequence shown here is derived from an EMBL/GenBank/DDBJ whole genome shotgun (WGS) entry which is preliminary data.</text>
</comment>
<evidence type="ECO:0000259" key="7">
    <source>
        <dbReference type="Pfam" id="PF08281"/>
    </source>
</evidence>
<protein>
    <recommendedName>
        <fullName evidence="10">RNA polymerase sigma-70 region 2 domain-containing protein</fullName>
    </recommendedName>
</protein>
<dbReference type="GO" id="GO:0003677">
    <property type="term" value="F:DNA binding"/>
    <property type="evidence" value="ECO:0007669"/>
    <property type="project" value="InterPro"/>
</dbReference>
<evidence type="ECO:0000256" key="2">
    <source>
        <dbReference type="ARBA" id="ARBA00023015"/>
    </source>
</evidence>
<keyword evidence="4" id="KW-0804">Transcription</keyword>
<dbReference type="SUPFAM" id="SSF88946">
    <property type="entry name" value="Sigma2 domain of RNA polymerase sigma factors"/>
    <property type="match status" value="1"/>
</dbReference>
<dbReference type="Gene3D" id="1.10.1740.10">
    <property type="match status" value="1"/>
</dbReference>
<dbReference type="Gene3D" id="1.10.10.10">
    <property type="entry name" value="Winged helix-like DNA-binding domain superfamily/Winged helix DNA-binding domain"/>
    <property type="match status" value="1"/>
</dbReference>
<reference evidence="8 9" key="1">
    <citation type="journal article" date="2017" name="Curr. Biol.">
        <title>Genome architecture and evolution of a unichromosomal asexual nematode.</title>
        <authorList>
            <person name="Fradin H."/>
            <person name="Zegar C."/>
            <person name="Gutwein M."/>
            <person name="Lucas J."/>
            <person name="Kovtun M."/>
            <person name="Corcoran D."/>
            <person name="Baugh L.R."/>
            <person name="Kiontke K."/>
            <person name="Gunsalus K."/>
            <person name="Fitch D.H."/>
            <person name="Piano F."/>
        </authorList>
    </citation>
    <scope>NUCLEOTIDE SEQUENCE [LARGE SCALE GENOMIC DNA]</scope>
    <source>
        <strain evidence="8">PF1309</strain>
    </source>
</reference>
<dbReference type="Pfam" id="PF08281">
    <property type="entry name" value="Sigma70_r4_2"/>
    <property type="match status" value="1"/>
</dbReference>
<dbReference type="NCBIfam" id="TIGR02937">
    <property type="entry name" value="sigma70-ECF"/>
    <property type="match status" value="1"/>
</dbReference>
<evidence type="ECO:0000256" key="4">
    <source>
        <dbReference type="ARBA" id="ARBA00023163"/>
    </source>
</evidence>
<evidence type="ECO:0000256" key="3">
    <source>
        <dbReference type="ARBA" id="ARBA00023082"/>
    </source>
</evidence>
<dbReference type="InterPro" id="IPR013249">
    <property type="entry name" value="RNA_pol_sigma70_r4_t2"/>
</dbReference>
<proteinExistence type="inferred from homology"/>
<evidence type="ECO:0000313" key="9">
    <source>
        <dbReference type="Proteomes" id="UP000218231"/>
    </source>
</evidence>
<dbReference type="SUPFAM" id="SSF88659">
    <property type="entry name" value="Sigma3 and sigma4 domains of RNA polymerase sigma factors"/>
    <property type="match status" value="1"/>
</dbReference>
<keyword evidence="9" id="KW-1185">Reference proteome</keyword>